<comment type="similarity">
    <text evidence="1">Belongs to the UPF0065 (bug) family.</text>
</comment>
<name>A0ABM6FB78_9BURK</name>
<proteinExistence type="inferred from homology"/>
<protein>
    <submittedName>
        <fullName evidence="3">ABC transporter substrate-binding protein</fullName>
    </submittedName>
</protein>
<dbReference type="Pfam" id="PF03401">
    <property type="entry name" value="TctC"/>
    <property type="match status" value="1"/>
</dbReference>
<dbReference type="InterPro" id="IPR042100">
    <property type="entry name" value="Bug_dom1"/>
</dbReference>
<dbReference type="Gene3D" id="3.40.190.10">
    <property type="entry name" value="Periplasmic binding protein-like II"/>
    <property type="match status" value="1"/>
</dbReference>
<accession>A0ABM6FB78</accession>
<keyword evidence="2" id="KW-0732">Signal</keyword>
<keyword evidence="4" id="KW-1185">Reference proteome</keyword>
<evidence type="ECO:0000313" key="4">
    <source>
        <dbReference type="Proteomes" id="UP000177515"/>
    </source>
</evidence>
<reference evidence="3 4" key="1">
    <citation type="submission" date="2016-10" db="EMBL/GenBank/DDBJ databases">
        <title>Complete genome sequences of three Cupriavidus strains isolated from various Malaysian environments.</title>
        <authorList>
            <person name="Abdullah A.A.-A."/>
            <person name="Shafie N.A.H."/>
            <person name="Lau N.S."/>
        </authorList>
    </citation>
    <scope>NUCLEOTIDE SEQUENCE [LARGE SCALE GENOMIC DNA]</scope>
    <source>
        <strain evidence="3 4">USMAA1020</strain>
    </source>
</reference>
<dbReference type="InterPro" id="IPR006311">
    <property type="entry name" value="TAT_signal"/>
</dbReference>
<dbReference type="SUPFAM" id="SSF53850">
    <property type="entry name" value="Periplasmic binding protein-like II"/>
    <property type="match status" value="1"/>
</dbReference>
<feature type="signal peptide" evidence="2">
    <location>
        <begin position="1"/>
        <end position="29"/>
    </location>
</feature>
<dbReference type="Proteomes" id="UP000177515">
    <property type="component" value="Chromosome 2"/>
</dbReference>
<dbReference type="RefSeq" id="WP_071071596.1">
    <property type="nucleotide sequence ID" value="NZ_CP017755.1"/>
</dbReference>
<dbReference type="Gene3D" id="3.40.190.150">
    <property type="entry name" value="Bordetella uptake gene, domain 1"/>
    <property type="match status" value="1"/>
</dbReference>
<evidence type="ECO:0000256" key="2">
    <source>
        <dbReference type="SAM" id="SignalP"/>
    </source>
</evidence>
<evidence type="ECO:0000313" key="3">
    <source>
        <dbReference type="EMBL" id="AOZ08954.1"/>
    </source>
</evidence>
<dbReference type="PROSITE" id="PS51318">
    <property type="entry name" value="TAT"/>
    <property type="match status" value="1"/>
</dbReference>
<gene>
    <name evidence="3" type="ORF">BKK80_24110</name>
</gene>
<dbReference type="PIRSF" id="PIRSF017082">
    <property type="entry name" value="YflP"/>
    <property type="match status" value="1"/>
</dbReference>
<dbReference type="CDD" id="cd13578">
    <property type="entry name" value="PBP2_Bug27"/>
    <property type="match status" value="1"/>
</dbReference>
<organism evidence="3 4">
    <name type="scientific">Cupriavidus malaysiensis</name>
    <dbReference type="NCBI Taxonomy" id="367825"/>
    <lineage>
        <taxon>Bacteria</taxon>
        <taxon>Pseudomonadati</taxon>
        <taxon>Pseudomonadota</taxon>
        <taxon>Betaproteobacteria</taxon>
        <taxon>Burkholderiales</taxon>
        <taxon>Burkholderiaceae</taxon>
        <taxon>Cupriavidus</taxon>
    </lineage>
</organism>
<dbReference type="EMBL" id="CP017755">
    <property type="protein sequence ID" value="AOZ08954.1"/>
    <property type="molecule type" value="Genomic_DNA"/>
</dbReference>
<sequence>MNERIERRRFLALLPLLAAAAAAPRPARAAGYPERPLRVLVPFPPGSGTDDSARYVAQSLTAQTGQPVVVDNRPGASGIIAAKAAAASPADGYTLFITTNTTHAANASLFRTLPYDPVKDFAPVSLIARSGLVLVVPADSPVRTVADLSALAKARAGKLTFASGSSSTRIAGELYKMMSGAPAEHIPYKGVPQALTDLMGHQVDFMVSDISPARPLIQGGKLRAVAVTTARRHPLFPEVPTMAESGLPGYEMTAWVAAFFPAATPPALVARMNALIRQALAAPATIEHFGRTGGEALPSTPDELAAFVRSETLKWARVIQAAGIEPE</sequence>
<evidence type="ECO:0000256" key="1">
    <source>
        <dbReference type="ARBA" id="ARBA00006987"/>
    </source>
</evidence>
<dbReference type="PANTHER" id="PTHR42928">
    <property type="entry name" value="TRICARBOXYLATE-BINDING PROTEIN"/>
    <property type="match status" value="1"/>
</dbReference>
<dbReference type="InterPro" id="IPR005064">
    <property type="entry name" value="BUG"/>
</dbReference>
<dbReference type="PANTHER" id="PTHR42928:SF5">
    <property type="entry name" value="BLR1237 PROTEIN"/>
    <property type="match status" value="1"/>
</dbReference>
<feature type="chain" id="PRO_5047357640" evidence="2">
    <location>
        <begin position="30"/>
        <end position="327"/>
    </location>
</feature>